<reference evidence="4" key="1">
    <citation type="submission" date="2023-12" db="EMBL/GenBank/DDBJ databases">
        <title>Novel species in genus Nocardioides.</title>
        <authorList>
            <person name="Zhou H."/>
        </authorList>
    </citation>
    <scope>NUCLEOTIDE SEQUENCE [LARGE SCALE GENOMIC DNA]</scope>
    <source>
        <strain evidence="4">HM61</strain>
    </source>
</reference>
<dbReference type="PROSITE" id="PS51257">
    <property type="entry name" value="PROKAR_LIPOPROTEIN"/>
    <property type="match status" value="1"/>
</dbReference>
<evidence type="ECO:0000256" key="2">
    <source>
        <dbReference type="SAM" id="SignalP"/>
    </source>
</evidence>
<dbReference type="EMBL" id="CP141059">
    <property type="protein sequence ID" value="WQQ26833.1"/>
    <property type="molecule type" value="Genomic_DNA"/>
</dbReference>
<keyword evidence="4" id="KW-1185">Reference proteome</keyword>
<evidence type="ECO:0000256" key="1">
    <source>
        <dbReference type="SAM" id="MobiDB-lite"/>
    </source>
</evidence>
<gene>
    <name evidence="3" type="ORF">SHK19_01040</name>
</gene>
<dbReference type="RefSeq" id="WP_322937604.1">
    <property type="nucleotide sequence ID" value="NZ_CP141059.1"/>
</dbReference>
<feature type="chain" id="PRO_5046567032" description="Nuclear transport factor 2 family protein" evidence="2">
    <location>
        <begin position="23"/>
        <end position="177"/>
    </location>
</feature>
<accession>A0ABZ0ZR57</accession>
<dbReference type="Proteomes" id="UP001327225">
    <property type="component" value="Chromosome"/>
</dbReference>
<feature type="signal peptide" evidence="2">
    <location>
        <begin position="1"/>
        <end position="22"/>
    </location>
</feature>
<keyword evidence="2" id="KW-0732">Signal</keyword>
<evidence type="ECO:0000313" key="4">
    <source>
        <dbReference type="Proteomes" id="UP001327225"/>
    </source>
</evidence>
<protein>
    <recommendedName>
        <fullName evidence="5">Nuclear transport factor 2 family protein</fullName>
    </recommendedName>
</protein>
<name>A0ABZ0ZR57_9ACTN</name>
<organism evidence="3 4">
    <name type="scientific">Nocardioides bizhenqiangii</name>
    <dbReference type="NCBI Taxonomy" id="3095076"/>
    <lineage>
        <taxon>Bacteria</taxon>
        <taxon>Bacillati</taxon>
        <taxon>Actinomycetota</taxon>
        <taxon>Actinomycetes</taxon>
        <taxon>Propionibacteriales</taxon>
        <taxon>Nocardioidaceae</taxon>
        <taxon>Nocardioides</taxon>
    </lineage>
</organism>
<sequence length="177" mass="18446">MRRLTGTAAPAIALLLTMTACSDSGDDGDAGGDEPSLGSPTTSVASVDDKAEIKAAVAAYDRALVTINREKEVTPEFTAVATETWADRLLTTYNDNVFSKGLVMVGRWRTMVETVKVDGDTAEADVCIDGNQVYVVEDGESVGSGAQSQGRFPGSISLVRDSGGWKVDGADSTEGSC</sequence>
<evidence type="ECO:0008006" key="5">
    <source>
        <dbReference type="Google" id="ProtNLM"/>
    </source>
</evidence>
<feature type="region of interest" description="Disordered" evidence="1">
    <location>
        <begin position="25"/>
        <end position="45"/>
    </location>
</feature>
<proteinExistence type="predicted"/>
<evidence type="ECO:0000313" key="3">
    <source>
        <dbReference type="EMBL" id="WQQ26833.1"/>
    </source>
</evidence>